<evidence type="ECO:0000256" key="10">
    <source>
        <dbReference type="ARBA" id="ARBA00023180"/>
    </source>
</evidence>
<evidence type="ECO:0000256" key="8">
    <source>
        <dbReference type="ARBA" id="ARBA00022989"/>
    </source>
</evidence>
<dbReference type="SUPFAM" id="SSF90123">
    <property type="entry name" value="ABC transporter transmembrane region"/>
    <property type="match status" value="1"/>
</dbReference>
<keyword evidence="8" id="KW-1133">Transmembrane helix</keyword>
<dbReference type="RefSeq" id="XP_005775154.1">
    <property type="nucleotide sequence ID" value="XM_005775097.1"/>
</dbReference>
<protein>
    <recommendedName>
        <fullName evidence="11">ABC transporter domain-containing protein</fullName>
    </recommendedName>
</protein>
<dbReference type="GO" id="GO:0090374">
    <property type="term" value="P:oligopeptide export from mitochondrion"/>
    <property type="evidence" value="ECO:0007669"/>
    <property type="project" value="TreeGrafter"/>
</dbReference>
<dbReference type="SMART" id="SM00382">
    <property type="entry name" value="AAA"/>
    <property type="match status" value="1"/>
</dbReference>
<dbReference type="GO" id="GO:0005743">
    <property type="term" value="C:mitochondrial inner membrane"/>
    <property type="evidence" value="ECO:0007669"/>
    <property type="project" value="TreeGrafter"/>
</dbReference>
<evidence type="ECO:0000256" key="9">
    <source>
        <dbReference type="ARBA" id="ARBA00023136"/>
    </source>
</evidence>
<keyword evidence="13" id="KW-1185">Reference proteome</keyword>
<dbReference type="Gene3D" id="1.20.1560.10">
    <property type="entry name" value="ABC transporter type 1, transmembrane domain"/>
    <property type="match status" value="1"/>
</dbReference>
<dbReference type="GO" id="GO:0005524">
    <property type="term" value="F:ATP binding"/>
    <property type="evidence" value="ECO:0007669"/>
    <property type="project" value="UniProtKB-KW"/>
</dbReference>
<name>A0A0D3JGU0_EMIH1</name>
<evidence type="ECO:0000256" key="7">
    <source>
        <dbReference type="ARBA" id="ARBA00022967"/>
    </source>
</evidence>
<dbReference type="GeneID" id="17268272"/>
<dbReference type="eggNOG" id="KOG0055">
    <property type="taxonomic scope" value="Eukaryota"/>
</dbReference>
<dbReference type="InterPro" id="IPR003439">
    <property type="entry name" value="ABC_transporter-like_ATP-bd"/>
</dbReference>
<dbReference type="KEGG" id="ehx:EMIHUDRAFT_43647"/>
<dbReference type="PANTHER" id="PTHR43394:SF1">
    <property type="entry name" value="ATP-BINDING CASSETTE SUB-FAMILY B MEMBER 10, MITOCHONDRIAL"/>
    <property type="match status" value="1"/>
</dbReference>
<dbReference type="FunFam" id="3.40.50.300:FF:000479">
    <property type="entry name" value="Multidrug resistance protein 1A"/>
    <property type="match status" value="1"/>
</dbReference>
<evidence type="ECO:0000256" key="6">
    <source>
        <dbReference type="ARBA" id="ARBA00022840"/>
    </source>
</evidence>
<evidence type="ECO:0000256" key="3">
    <source>
        <dbReference type="ARBA" id="ARBA00022692"/>
    </source>
</evidence>
<dbReference type="Proteomes" id="UP000013827">
    <property type="component" value="Unassembled WGS sequence"/>
</dbReference>
<dbReference type="SUPFAM" id="SSF52540">
    <property type="entry name" value="P-loop containing nucleoside triphosphate hydrolases"/>
    <property type="match status" value="1"/>
</dbReference>
<accession>A0A0D3JGU0</accession>
<keyword evidence="6" id="KW-0067">ATP-binding</keyword>
<dbReference type="STRING" id="2903.R1E7K3"/>
<evidence type="ECO:0000256" key="2">
    <source>
        <dbReference type="ARBA" id="ARBA00022448"/>
    </source>
</evidence>
<dbReference type="PANTHER" id="PTHR43394">
    <property type="entry name" value="ATP-DEPENDENT PERMEASE MDL1, MITOCHONDRIAL"/>
    <property type="match status" value="1"/>
</dbReference>
<evidence type="ECO:0000256" key="4">
    <source>
        <dbReference type="ARBA" id="ARBA00022737"/>
    </source>
</evidence>
<dbReference type="Pfam" id="PF00005">
    <property type="entry name" value="ABC_tran"/>
    <property type="match status" value="1"/>
</dbReference>
<dbReference type="InterPro" id="IPR036640">
    <property type="entry name" value="ABC1_TM_sf"/>
</dbReference>
<dbReference type="GO" id="GO:0016887">
    <property type="term" value="F:ATP hydrolysis activity"/>
    <property type="evidence" value="ECO:0007669"/>
    <property type="project" value="InterPro"/>
</dbReference>
<dbReference type="Gene3D" id="3.40.50.300">
    <property type="entry name" value="P-loop containing nucleotide triphosphate hydrolases"/>
    <property type="match status" value="1"/>
</dbReference>
<evidence type="ECO:0000259" key="11">
    <source>
        <dbReference type="PROSITE" id="PS50893"/>
    </source>
</evidence>
<dbReference type="InterPro" id="IPR039421">
    <property type="entry name" value="Type_1_exporter"/>
</dbReference>
<dbReference type="InterPro" id="IPR027417">
    <property type="entry name" value="P-loop_NTPase"/>
</dbReference>
<keyword evidence="4" id="KW-0677">Repeat</keyword>
<dbReference type="AlphaFoldDB" id="A0A0D3JGU0"/>
<reference evidence="12" key="2">
    <citation type="submission" date="2024-10" db="UniProtKB">
        <authorList>
            <consortium name="EnsemblProtists"/>
        </authorList>
    </citation>
    <scope>IDENTIFICATION</scope>
</reference>
<dbReference type="HOGENOM" id="CLU_000604_1_9_1"/>
<dbReference type="GO" id="GO:0015421">
    <property type="term" value="F:ABC-type oligopeptide transporter activity"/>
    <property type="evidence" value="ECO:0007669"/>
    <property type="project" value="TreeGrafter"/>
</dbReference>
<keyword evidence="5" id="KW-0547">Nucleotide-binding</keyword>
<proteinExistence type="predicted"/>
<keyword evidence="3" id="KW-0812">Transmembrane</keyword>
<keyword evidence="9" id="KW-0472">Membrane</keyword>
<dbReference type="OMA" id="PREVFCL"/>
<evidence type="ECO:0000313" key="12">
    <source>
        <dbReference type="EnsemblProtists" id="EOD22725"/>
    </source>
</evidence>
<dbReference type="PaxDb" id="2903-EOD22725"/>
<dbReference type="EnsemblProtists" id="EOD22725">
    <property type="protein sequence ID" value="EOD22725"/>
    <property type="gene ID" value="EMIHUDRAFT_43647"/>
</dbReference>
<sequence length="318" mass="34097">LVLACGMHQLLAGRLTIGSFTAFTTYVSLYEQGFTALAGIWLNTKQTLIAAGRFLSLLQRRPAILPSVGAEPASCRGHLELRDVSFAYPLAKECAVLKGLSFEVEPGSVLALVGASGAGKTTVGRLIERFYDPQQGALLLDGTDFRALELRWLRRQIGFVEQEPILFDCSLMENIKYGRPGASDEAAIAAAERANADAFIRSLPEGYATRPGEKGVRISGGQKQRVAIARAISKEPRLLLLDEATSALDSTNEAVVQASLEALMEGRATVVIAHRLSTVVRATRILVLSGGVAVESGTHAELSADAGSAYSRFMRHQL</sequence>
<dbReference type="InterPro" id="IPR003593">
    <property type="entry name" value="AAA+_ATPase"/>
</dbReference>
<evidence type="ECO:0000256" key="1">
    <source>
        <dbReference type="ARBA" id="ARBA00004141"/>
    </source>
</evidence>
<evidence type="ECO:0000256" key="5">
    <source>
        <dbReference type="ARBA" id="ARBA00022741"/>
    </source>
</evidence>
<reference evidence="13" key="1">
    <citation type="journal article" date="2013" name="Nature">
        <title>Pan genome of the phytoplankton Emiliania underpins its global distribution.</title>
        <authorList>
            <person name="Read B.A."/>
            <person name="Kegel J."/>
            <person name="Klute M.J."/>
            <person name="Kuo A."/>
            <person name="Lefebvre S.C."/>
            <person name="Maumus F."/>
            <person name="Mayer C."/>
            <person name="Miller J."/>
            <person name="Monier A."/>
            <person name="Salamov A."/>
            <person name="Young J."/>
            <person name="Aguilar M."/>
            <person name="Claverie J.M."/>
            <person name="Frickenhaus S."/>
            <person name="Gonzalez K."/>
            <person name="Herman E.K."/>
            <person name="Lin Y.C."/>
            <person name="Napier J."/>
            <person name="Ogata H."/>
            <person name="Sarno A.F."/>
            <person name="Shmutz J."/>
            <person name="Schroeder D."/>
            <person name="de Vargas C."/>
            <person name="Verret F."/>
            <person name="von Dassow P."/>
            <person name="Valentin K."/>
            <person name="Van de Peer Y."/>
            <person name="Wheeler G."/>
            <person name="Dacks J.B."/>
            <person name="Delwiche C.F."/>
            <person name="Dyhrman S.T."/>
            <person name="Glockner G."/>
            <person name="John U."/>
            <person name="Richards T."/>
            <person name="Worden A.Z."/>
            <person name="Zhang X."/>
            <person name="Grigoriev I.V."/>
            <person name="Allen A.E."/>
            <person name="Bidle K."/>
            <person name="Borodovsky M."/>
            <person name="Bowler C."/>
            <person name="Brownlee C."/>
            <person name="Cock J.M."/>
            <person name="Elias M."/>
            <person name="Gladyshev V.N."/>
            <person name="Groth M."/>
            <person name="Guda C."/>
            <person name="Hadaegh A."/>
            <person name="Iglesias-Rodriguez M.D."/>
            <person name="Jenkins J."/>
            <person name="Jones B.M."/>
            <person name="Lawson T."/>
            <person name="Leese F."/>
            <person name="Lindquist E."/>
            <person name="Lobanov A."/>
            <person name="Lomsadze A."/>
            <person name="Malik S.B."/>
            <person name="Marsh M.E."/>
            <person name="Mackinder L."/>
            <person name="Mock T."/>
            <person name="Mueller-Roeber B."/>
            <person name="Pagarete A."/>
            <person name="Parker M."/>
            <person name="Probert I."/>
            <person name="Quesneville H."/>
            <person name="Raines C."/>
            <person name="Rensing S.A."/>
            <person name="Riano-Pachon D.M."/>
            <person name="Richier S."/>
            <person name="Rokitta S."/>
            <person name="Shiraiwa Y."/>
            <person name="Soanes D.M."/>
            <person name="van der Giezen M."/>
            <person name="Wahlund T.M."/>
            <person name="Williams B."/>
            <person name="Wilson W."/>
            <person name="Wolfe G."/>
            <person name="Wurch L.L."/>
        </authorList>
    </citation>
    <scope>NUCLEOTIDE SEQUENCE</scope>
</reference>
<dbReference type="InterPro" id="IPR017871">
    <property type="entry name" value="ABC_transporter-like_CS"/>
</dbReference>
<keyword evidence="2" id="KW-0813">Transport</keyword>
<organism evidence="12 13">
    <name type="scientific">Emiliania huxleyi (strain CCMP1516)</name>
    <dbReference type="NCBI Taxonomy" id="280463"/>
    <lineage>
        <taxon>Eukaryota</taxon>
        <taxon>Haptista</taxon>
        <taxon>Haptophyta</taxon>
        <taxon>Prymnesiophyceae</taxon>
        <taxon>Isochrysidales</taxon>
        <taxon>Noelaerhabdaceae</taxon>
        <taxon>Emiliania</taxon>
    </lineage>
</organism>
<feature type="domain" description="ABC transporter" evidence="11">
    <location>
        <begin position="79"/>
        <end position="315"/>
    </location>
</feature>
<keyword evidence="7" id="KW-1278">Translocase</keyword>
<dbReference type="PROSITE" id="PS50893">
    <property type="entry name" value="ABC_TRANSPORTER_2"/>
    <property type="match status" value="1"/>
</dbReference>
<keyword evidence="10" id="KW-0325">Glycoprotein</keyword>
<evidence type="ECO:0000313" key="13">
    <source>
        <dbReference type="Proteomes" id="UP000013827"/>
    </source>
</evidence>
<comment type="subcellular location">
    <subcellularLocation>
        <location evidence="1">Membrane</location>
        <topology evidence="1">Multi-pass membrane protein</topology>
    </subcellularLocation>
</comment>
<dbReference type="PROSITE" id="PS00211">
    <property type="entry name" value="ABC_TRANSPORTER_1"/>
    <property type="match status" value="1"/>
</dbReference>